<comment type="caution">
    <text evidence="6">Lacks conserved residue(s) required for the propagation of feature annotation.</text>
</comment>
<feature type="binding site" evidence="6">
    <location>
        <position position="535"/>
    </location>
    <ligand>
        <name>CoA</name>
        <dbReference type="ChEBI" id="CHEBI:57287"/>
    </ligand>
</feature>
<dbReference type="Pfam" id="PF16177">
    <property type="entry name" value="ACAS_N"/>
    <property type="match status" value="1"/>
</dbReference>
<dbReference type="GO" id="GO:0016208">
    <property type="term" value="F:AMP binding"/>
    <property type="evidence" value="ECO:0007669"/>
    <property type="project" value="InterPro"/>
</dbReference>
<dbReference type="Pfam" id="PF13193">
    <property type="entry name" value="AMP-binding_C"/>
    <property type="match status" value="1"/>
</dbReference>
<feature type="modified residue" description="N6-acetyllysine" evidence="6">
    <location>
        <position position="621"/>
    </location>
</feature>
<dbReference type="CDD" id="cd05966">
    <property type="entry name" value="ACS"/>
    <property type="match status" value="1"/>
</dbReference>
<protein>
    <recommendedName>
        <fullName evidence="6">Acetyl-coenzyme A synthetase</fullName>
        <shortName evidence="6">AcCoA synthetase</shortName>
        <shortName evidence="6">Acs</shortName>
        <ecNumber evidence="6">6.2.1.1</ecNumber>
    </recommendedName>
    <alternativeName>
        <fullName evidence="6">Acetate--CoA ligase</fullName>
    </alternativeName>
    <alternativeName>
        <fullName evidence="6">Acyl-activating enzyme</fullName>
    </alternativeName>
</protein>
<dbReference type="InterPro" id="IPR011904">
    <property type="entry name" value="Ac_CoA_lig"/>
</dbReference>
<dbReference type="InterPro" id="IPR020845">
    <property type="entry name" value="AMP-binding_CS"/>
</dbReference>
<dbReference type="AlphaFoldDB" id="A0A0A1VR58"/>
<keyword evidence="5 6" id="KW-0007">Acetylation</keyword>
<dbReference type="GO" id="GO:0046872">
    <property type="term" value="F:metal ion binding"/>
    <property type="evidence" value="ECO:0007669"/>
    <property type="project" value="UniProtKB-KW"/>
</dbReference>
<dbReference type="PANTHER" id="PTHR24095">
    <property type="entry name" value="ACETYL-COENZYME A SYNTHETASE"/>
    <property type="match status" value="1"/>
</dbReference>
<evidence type="ECO:0000256" key="1">
    <source>
        <dbReference type="ARBA" id="ARBA00006432"/>
    </source>
</evidence>
<keyword evidence="6" id="KW-0479">Metal-binding</keyword>
<feature type="binding site" evidence="6">
    <location>
        <position position="527"/>
    </location>
    <ligand>
        <name>ATP</name>
        <dbReference type="ChEBI" id="CHEBI:30616"/>
    </ligand>
</feature>
<feature type="domain" description="AMP-binding enzyme C-terminal" evidence="8">
    <location>
        <begin position="543"/>
        <end position="621"/>
    </location>
</feature>
<dbReference type="NCBIfam" id="NF001208">
    <property type="entry name" value="PRK00174.1"/>
    <property type="match status" value="1"/>
</dbReference>
<proteinExistence type="inferred from homology"/>
<dbReference type="InterPro" id="IPR032387">
    <property type="entry name" value="ACAS_N"/>
</dbReference>
<dbReference type="GO" id="GO:0005829">
    <property type="term" value="C:cytosol"/>
    <property type="evidence" value="ECO:0007669"/>
    <property type="project" value="TreeGrafter"/>
</dbReference>
<feature type="binding site" evidence="6">
    <location>
        <begin position="198"/>
        <end position="201"/>
    </location>
    <ligand>
        <name>CoA</name>
        <dbReference type="ChEBI" id="CHEBI:57287"/>
    </ligand>
</feature>
<dbReference type="EMBL" id="BBPA01000012">
    <property type="protein sequence ID" value="GAL91776.1"/>
    <property type="molecule type" value="Genomic_DNA"/>
</dbReference>
<dbReference type="Gene3D" id="3.40.50.12780">
    <property type="entry name" value="N-terminal domain of ligase-like"/>
    <property type="match status" value="1"/>
</dbReference>
<dbReference type="SUPFAM" id="SSF56801">
    <property type="entry name" value="Acetyl-CoA synthetase-like"/>
    <property type="match status" value="1"/>
</dbReference>
<evidence type="ECO:0000259" key="8">
    <source>
        <dbReference type="Pfam" id="PF13193"/>
    </source>
</evidence>
<organism evidence="10 11">
    <name type="scientific">Microcystis aeruginosa NIES-44</name>
    <dbReference type="NCBI Taxonomy" id="449439"/>
    <lineage>
        <taxon>Bacteria</taxon>
        <taxon>Bacillati</taxon>
        <taxon>Cyanobacteriota</taxon>
        <taxon>Cyanophyceae</taxon>
        <taxon>Oscillatoriophycideae</taxon>
        <taxon>Chroococcales</taxon>
        <taxon>Microcystaceae</taxon>
        <taxon>Microcystis</taxon>
    </lineage>
</organism>
<name>A0A0A1VR58_MICAE</name>
<dbReference type="InterPro" id="IPR000873">
    <property type="entry name" value="AMP-dep_synth/lig_dom"/>
</dbReference>
<comment type="catalytic activity">
    <reaction evidence="6">
        <text>acetate + ATP + CoA = acetyl-CoA + AMP + diphosphate</text>
        <dbReference type="Rhea" id="RHEA:23176"/>
        <dbReference type="ChEBI" id="CHEBI:30089"/>
        <dbReference type="ChEBI" id="CHEBI:30616"/>
        <dbReference type="ChEBI" id="CHEBI:33019"/>
        <dbReference type="ChEBI" id="CHEBI:57287"/>
        <dbReference type="ChEBI" id="CHEBI:57288"/>
        <dbReference type="ChEBI" id="CHEBI:456215"/>
        <dbReference type="EC" id="6.2.1.1"/>
    </reaction>
</comment>
<evidence type="ECO:0000259" key="9">
    <source>
        <dbReference type="Pfam" id="PF16177"/>
    </source>
</evidence>
<dbReference type="GO" id="GO:0005524">
    <property type="term" value="F:ATP binding"/>
    <property type="evidence" value="ECO:0007669"/>
    <property type="project" value="UniProtKB-KW"/>
</dbReference>
<dbReference type="Gene3D" id="3.30.300.30">
    <property type="match status" value="1"/>
</dbReference>
<evidence type="ECO:0000313" key="11">
    <source>
        <dbReference type="Proteomes" id="UP000030321"/>
    </source>
</evidence>
<feature type="binding site" evidence="6">
    <location>
        <position position="538"/>
    </location>
    <ligand>
        <name>ATP</name>
        <dbReference type="ChEBI" id="CHEBI:30616"/>
    </ligand>
</feature>
<dbReference type="InterPro" id="IPR025110">
    <property type="entry name" value="AMP-bd_C"/>
</dbReference>
<evidence type="ECO:0000256" key="5">
    <source>
        <dbReference type="ARBA" id="ARBA00022990"/>
    </source>
</evidence>
<evidence type="ECO:0000313" key="10">
    <source>
        <dbReference type="EMBL" id="GAL91776.1"/>
    </source>
</evidence>
<reference evidence="11" key="1">
    <citation type="journal article" date="2015" name="Genome">
        <title>Whole Genome Sequence of the Non-Microcystin-Producing Microcystis aeruginosa Strain NIES-44.</title>
        <authorList>
            <person name="Okano K."/>
            <person name="Miyata N."/>
            <person name="Ozaki Y."/>
        </authorList>
    </citation>
    <scope>NUCLEOTIDE SEQUENCE [LARGE SCALE GENOMIC DNA]</scope>
    <source>
        <strain evidence="11">NIES-44</strain>
    </source>
</reference>
<dbReference type="InterPro" id="IPR042099">
    <property type="entry name" value="ANL_N_sf"/>
</dbReference>
<evidence type="ECO:0000256" key="2">
    <source>
        <dbReference type="ARBA" id="ARBA00022598"/>
    </source>
</evidence>
<evidence type="ECO:0000256" key="6">
    <source>
        <dbReference type="HAMAP-Rule" id="MF_01123"/>
    </source>
</evidence>
<dbReference type="PANTHER" id="PTHR24095:SF14">
    <property type="entry name" value="ACETYL-COENZYME A SYNTHETASE 1"/>
    <property type="match status" value="1"/>
</dbReference>
<evidence type="ECO:0000256" key="4">
    <source>
        <dbReference type="ARBA" id="ARBA00022840"/>
    </source>
</evidence>
<keyword evidence="6" id="KW-0460">Magnesium</keyword>
<feature type="binding site" evidence="6">
    <location>
        <position position="554"/>
    </location>
    <ligand>
        <name>Mg(2+)</name>
        <dbReference type="ChEBI" id="CHEBI:18420"/>
    </ligand>
</feature>
<feature type="binding site" evidence="6">
    <location>
        <position position="318"/>
    </location>
    <ligand>
        <name>CoA</name>
        <dbReference type="ChEBI" id="CHEBI:57287"/>
    </ligand>
</feature>
<keyword evidence="2 6" id="KW-0436">Ligase</keyword>
<dbReference type="FunFam" id="3.40.50.12780:FF:000001">
    <property type="entry name" value="Acetyl-coenzyme A synthetase"/>
    <property type="match status" value="1"/>
</dbReference>
<dbReference type="PROSITE" id="PS00455">
    <property type="entry name" value="AMP_BINDING"/>
    <property type="match status" value="1"/>
</dbReference>
<dbReference type="GO" id="GO:0019427">
    <property type="term" value="P:acetyl-CoA biosynthetic process from acetate"/>
    <property type="evidence" value="ECO:0007669"/>
    <property type="project" value="UniProtKB-UniRule"/>
</dbReference>
<feature type="binding site" evidence="6">
    <location>
        <begin position="394"/>
        <end position="396"/>
    </location>
    <ligand>
        <name>ATP</name>
        <dbReference type="ChEBI" id="CHEBI:30616"/>
    </ligand>
</feature>
<comment type="function">
    <text evidence="6">Catalyzes the conversion of acetate into acetyl-CoA (AcCoA), an essential intermediate at the junction of anabolic and catabolic pathways. AcsA undergoes a two-step reaction. In the first half reaction, AcsA combines acetate with ATP to form acetyl-adenylate (AcAMP) intermediate. In the second half reaction, it can then transfer the acetyl group from AcAMP to the sulfhydryl group of CoA, forming the product AcCoA.</text>
</comment>
<feature type="binding site" evidence="6">
    <location>
        <position position="549"/>
    </location>
    <ligand>
        <name>Mg(2+)</name>
        <dbReference type="ChEBI" id="CHEBI:18420"/>
    </ligand>
</feature>
<comment type="cofactor">
    <cofactor evidence="6">
        <name>Mg(2+)</name>
        <dbReference type="ChEBI" id="CHEBI:18420"/>
    </cofactor>
</comment>
<feature type="binding site" evidence="6">
    <location>
        <begin position="418"/>
        <end position="423"/>
    </location>
    <ligand>
        <name>ATP</name>
        <dbReference type="ChEBI" id="CHEBI:30616"/>
    </ligand>
</feature>
<feature type="binding site" evidence="6">
    <location>
        <position position="551"/>
    </location>
    <ligand>
        <name>Mg(2+)</name>
        <dbReference type="ChEBI" id="CHEBI:18420"/>
    </ligand>
</feature>
<dbReference type="Pfam" id="PF00501">
    <property type="entry name" value="AMP-binding"/>
    <property type="match status" value="1"/>
</dbReference>
<comment type="similarity">
    <text evidence="1 6">Belongs to the ATP-dependent AMP-binding enzyme family.</text>
</comment>
<accession>A0A0A1VR58</accession>
<dbReference type="Proteomes" id="UP000030321">
    <property type="component" value="Unassembled WGS sequence"/>
</dbReference>
<dbReference type="NCBIfam" id="TIGR02188">
    <property type="entry name" value="Ac_CoA_lig_AcsA"/>
    <property type="match status" value="1"/>
</dbReference>
<dbReference type="HAMAP" id="MF_01123">
    <property type="entry name" value="Ac_CoA_synth"/>
    <property type="match status" value="1"/>
</dbReference>
<sequence length="656" mass="73429">MTEIAIESILQENRLFPPSAEFAQNATIKSFEEYQQLYAKAKADPPAFWSQLAEKELHWFEKWSEILDWQPPFAKWFVNGKINICYNCIDRHLTTWRRNKAAIIWEGEPGDSRTITYEQLHREVCQFANALKELGVKKGDVVGIYMPMIPEAAIAMLACARIGAPHSVVFGGFSADALRDRLNDAAAKVVITADGGFRKDKVVALKEQVDLALADNSAPSVEKVLVVQRSKEAINMVADRDYWWHDLQKQVSANCPAEPMDSEDMLFILYTSGSTGKPKGVVHTTGGYNLYTHVTCKWIFDLKDTDVYWCTADVGWITGHSYIVYGPLSNGATTVMYEGVPRPSNLGCFWDVIEKYRVNIFYTAPTAIRAFIKMGEDIPNSRDLSSLRLLGTVGEPINPEAWMWYHRVIGKEKCPIVDTWWQTETGGIMITPLPGAIATKPGSATLPFPGIMAEVVDLEGNPTQANEGGYLVVKHPWPGMMRTVYKNPDRFRNTYWEHIAPKDGQYLYFAGDGSRRDEDGYFWVMGRVDDVMSVSGHRLGTMEIESALVSHPAVAEAAVVGRPDEIKGEEVYAFVTLEGHYEASPELAQALKDHVVKEIGMIARPGEIRFTDVLPKTRSGKIMRRLLRTLASGQEISGDTSTLEDRSVLDKLRQGA</sequence>
<keyword evidence="3 6" id="KW-0547">Nucleotide-binding</keyword>
<feature type="domain" description="Acetyl-coenzyme A synthetase N-terminal" evidence="9">
    <location>
        <begin position="34"/>
        <end position="88"/>
    </location>
</feature>
<gene>
    <name evidence="6" type="primary">acsA</name>
    <name evidence="10" type="ORF">N44_00064</name>
</gene>
<dbReference type="InterPro" id="IPR045851">
    <property type="entry name" value="AMP-bd_C_sf"/>
</dbReference>
<dbReference type="GO" id="GO:0003987">
    <property type="term" value="F:acetate-CoA ligase activity"/>
    <property type="evidence" value="ECO:0007669"/>
    <property type="project" value="UniProtKB-UniRule"/>
</dbReference>
<dbReference type="EC" id="6.2.1.1" evidence="6"/>
<feature type="domain" description="AMP-dependent synthetase/ligase" evidence="7">
    <location>
        <begin position="97"/>
        <end position="483"/>
    </location>
</feature>
<dbReference type="RefSeq" id="WP_045357123.1">
    <property type="nucleotide sequence ID" value="NZ_BBPA01000012.1"/>
</dbReference>
<evidence type="ECO:0000259" key="7">
    <source>
        <dbReference type="Pfam" id="PF00501"/>
    </source>
</evidence>
<comment type="PTM">
    <text evidence="6">Acetylated. Deacetylation by the SIR2-homolog deacetylase activates the enzyme.</text>
</comment>
<keyword evidence="4 6" id="KW-0067">ATP-binding</keyword>
<evidence type="ECO:0000256" key="3">
    <source>
        <dbReference type="ARBA" id="ARBA00022741"/>
    </source>
</evidence>
<comment type="caution">
    <text evidence="10">The sequence shown here is derived from an EMBL/GenBank/DDBJ whole genome shotgun (WGS) entry which is preliminary data.</text>
</comment>
<feature type="binding site" evidence="6">
    <location>
        <position position="512"/>
    </location>
    <ligand>
        <name>ATP</name>
        <dbReference type="ChEBI" id="CHEBI:30616"/>
    </ligand>
</feature>